<dbReference type="Proteomes" id="UP000184452">
    <property type="component" value="Unassembled WGS sequence"/>
</dbReference>
<name>A0A1M6FU97_9ACTN</name>
<accession>A0A1M6FU97</accession>
<dbReference type="SUPFAM" id="SSF53335">
    <property type="entry name" value="S-adenosyl-L-methionine-dependent methyltransferases"/>
    <property type="match status" value="1"/>
</dbReference>
<protein>
    <submittedName>
        <fullName evidence="4">Predicted O-methyltransferase YrrM</fullName>
    </submittedName>
</protein>
<keyword evidence="2 4" id="KW-0808">Transferase</keyword>
<evidence type="ECO:0000256" key="3">
    <source>
        <dbReference type="ARBA" id="ARBA00022691"/>
    </source>
</evidence>
<evidence type="ECO:0000313" key="4">
    <source>
        <dbReference type="EMBL" id="SHJ01278.1"/>
    </source>
</evidence>
<dbReference type="PANTHER" id="PTHR43167">
    <property type="entry name" value="PUTATIVE (AFU_ORTHOLOGUE AFUA_6G01830)-RELATED"/>
    <property type="match status" value="1"/>
</dbReference>
<keyword evidence="1 4" id="KW-0489">Methyltransferase</keyword>
<dbReference type="InterPro" id="IPR002935">
    <property type="entry name" value="SAM_O-MeTrfase"/>
</dbReference>
<evidence type="ECO:0000313" key="5">
    <source>
        <dbReference type="Proteomes" id="UP000184452"/>
    </source>
</evidence>
<evidence type="ECO:0000256" key="2">
    <source>
        <dbReference type="ARBA" id="ARBA00022679"/>
    </source>
</evidence>
<dbReference type="PANTHER" id="PTHR43167:SF1">
    <property type="entry name" value="PUTATIVE (AFU_ORTHOLOGUE AFUA_6G01830)-RELATED"/>
    <property type="match status" value="1"/>
</dbReference>
<proteinExistence type="predicted"/>
<dbReference type="InterPro" id="IPR029063">
    <property type="entry name" value="SAM-dependent_MTases_sf"/>
</dbReference>
<dbReference type="CDD" id="cd02440">
    <property type="entry name" value="AdoMet_MTases"/>
    <property type="match status" value="1"/>
</dbReference>
<dbReference type="Gene3D" id="3.40.50.150">
    <property type="entry name" value="Vaccinia Virus protein VP39"/>
    <property type="match status" value="1"/>
</dbReference>
<dbReference type="AlphaFoldDB" id="A0A1M6FU97"/>
<dbReference type="Pfam" id="PF01596">
    <property type="entry name" value="Methyltransf_3"/>
    <property type="match status" value="1"/>
</dbReference>
<gene>
    <name evidence="4" type="ORF">SAMN05421803_103153</name>
</gene>
<evidence type="ECO:0000256" key="1">
    <source>
        <dbReference type="ARBA" id="ARBA00022603"/>
    </source>
</evidence>
<keyword evidence="3" id="KW-0949">S-adenosyl-L-methionine</keyword>
<keyword evidence="5" id="KW-1185">Reference proteome</keyword>
<dbReference type="PROSITE" id="PS51682">
    <property type="entry name" value="SAM_OMT_I"/>
    <property type="match status" value="1"/>
</dbReference>
<reference evidence="4 5" key="1">
    <citation type="submission" date="2016-11" db="EMBL/GenBank/DDBJ databases">
        <authorList>
            <person name="Jaros S."/>
            <person name="Januszkiewicz K."/>
            <person name="Wedrychowicz H."/>
        </authorList>
    </citation>
    <scope>NUCLEOTIDE SEQUENCE [LARGE SCALE GENOMIC DNA]</scope>
    <source>
        <strain evidence="4 5">CGMCC 4.5723</strain>
    </source>
</reference>
<dbReference type="EMBL" id="FQZK01000003">
    <property type="protein sequence ID" value="SHJ01278.1"/>
    <property type="molecule type" value="Genomic_DNA"/>
</dbReference>
<dbReference type="GO" id="GO:0008171">
    <property type="term" value="F:O-methyltransferase activity"/>
    <property type="evidence" value="ECO:0007669"/>
    <property type="project" value="InterPro"/>
</dbReference>
<dbReference type="GO" id="GO:0032259">
    <property type="term" value="P:methylation"/>
    <property type="evidence" value="ECO:0007669"/>
    <property type="project" value="UniProtKB-KW"/>
</dbReference>
<sequence length="240" mass="25471">MPVGRPDHSSHRSSQREGVITGVEETAARLTWVRTEQSRFEQEALRDESLADAYDAAAGSPAPPVDPAAGAALRFLAASIGARSVVEIGTGYGASGLWLLRGMARDGILTTMDSDAVHLDHTRALFARAGFGAGRARLIRGTAAEVLPRLTDGGYDLVFVDAERRSYPEFLDEALRLLRPGGMVVLHGVLAGPGGPDGPLRAPDPAETAAREVIGRIREDEAFISLLMPLGEGLLAAIRR</sequence>
<dbReference type="STRING" id="758803.SAMN05421803_103153"/>
<organism evidence="4 5">
    <name type="scientific">Nocardiopsis flavescens</name>
    <dbReference type="NCBI Taxonomy" id="758803"/>
    <lineage>
        <taxon>Bacteria</taxon>
        <taxon>Bacillati</taxon>
        <taxon>Actinomycetota</taxon>
        <taxon>Actinomycetes</taxon>
        <taxon>Streptosporangiales</taxon>
        <taxon>Nocardiopsidaceae</taxon>
        <taxon>Nocardiopsis</taxon>
    </lineage>
</organism>